<reference evidence="1" key="1">
    <citation type="journal article" date="2021" name="PeerJ">
        <title>Extensive microbial diversity within the chicken gut microbiome revealed by metagenomics and culture.</title>
        <authorList>
            <person name="Gilroy R."/>
            <person name="Ravi A."/>
            <person name="Getino M."/>
            <person name="Pursley I."/>
            <person name="Horton D.L."/>
            <person name="Alikhan N.F."/>
            <person name="Baker D."/>
            <person name="Gharbi K."/>
            <person name="Hall N."/>
            <person name="Watson M."/>
            <person name="Adriaenssens E.M."/>
            <person name="Foster-Nyarko E."/>
            <person name="Jarju S."/>
            <person name="Secka A."/>
            <person name="Antonio M."/>
            <person name="Oren A."/>
            <person name="Chaudhuri R.R."/>
            <person name="La Ragione R."/>
            <person name="Hildebrand F."/>
            <person name="Pallen M.J."/>
        </authorList>
    </citation>
    <scope>NUCLEOTIDE SEQUENCE</scope>
    <source>
        <strain evidence="1">CHK187-5294</strain>
    </source>
</reference>
<organism evidence="1 2">
    <name type="scientific">Candidatus Borkfalkia avistercoris</name>
    <dbReference type="NCBI Taxonomy" id="2838504"/>
    <lineage>
        <taxon>Bacteria</taxon>
        <taxon>Bacillati</taxon>
        <taxon>Bacillota</taxon>
        <taxon>Clostridia</taxon>
        <taxon>Christensenellales</taxon>
        <taxon>Christensenellaceae</taxon>
        <taxon>Candidatus Borkfalkia</taxon>
    </lineage>
</organism>
<reference evidence="1" key="2">
    <citation type="submission" date="2021-04" db="EMBL/GenBank/DDBJ databases">
        <authorList>
            <person name="Gilroy R."/>
        </authorList>
    </citation>
    <scope>NUCLEOTIDE SEQUENCE</scope>
    <source>
        <strain evidence="1">CHK187-5294</strain>
    </source>
</reference>
<gene>
    <name evidence="1" type="ORF">H9727_00960</name>
</gene>
<dbReference type="Gene3D" id="2.160.20.110">
    <property type="match status" value="1"/>
</dbReference>
<dbReference type="InterPro" id="IPR032675">
    <property type="entry name" value="LRR_dom_sf"/>
</dbReference>
<evidence type="ECO:0000313" key="2">
    <source>
        <dbReference type="Proteomes" id="UP000824132"/>
    </source>
</evidence>
<name>A0A9D2A8C3_9FIRM</name>
<dbReference type="Proteomes" id="UP000824132">
    <property type="component" value="Unassembled WGS sequence"/>
</dbReference>
<evidence type="ECO:0000313" key="1">
    <source>
        <dbReference type="EMBL" id="HIZ02837.1"/>
    </source>
</evidence>
<dbReference type="AlphaFoldDB" id="A0A9D2A8C3"/>
<proteinExistence type="predicted"/>
<sequence length="885" mass="95046">MRSGRKYALGFFIALFFAAVMALYGISNLSAAEYEEFGGASEKLVRLKVGETASLGLADEEYHIIRMRGDADGVFLDENGDLHANKAGRYEFSLTNNPRYAGEGDLNSVVIGRYIVVAEDSDYSDYTPVYSMEEIGKTGKYILAQSFEAGAEHIVDREDDAFNGIIVNPHGYTVTLSGEQPLFYELGPSAIVSGLNIRFKDGAFRPETLAQEVHGSVGPIACLNGGTVADCAVEGTLVAENGNLSGVVGWNGDGGLVCASSFTGEMFCSPDANFGGGIAGSGGYIYDCTVRGDAYAGAERNVKDLRTLYCRTFGQTADYACGNRVFNYDGTVEVDFNSLVEVEVTQEGENGSVKEVVFAGSVLPRDGGLFSDDTLGVCGVEDSYSGERPCDAPYYVPSAEKVSVHYTFRYLQTKVYEESDGRIYRIDAAESAVRLPEGSVLPGDLMLGEYSAENVTLVLAKDTVIEEDLGGISVAELDFSGSDIYEQEGKNVFKQDGESCLLVRCGEEAQDGCVTVPDRATRIGGDPFGDMEVVALDTNKAESIYTSNTAMRAAWRKKLKTLHFGTAFDLQAYSAEKQGFTQLTRYETGKRSDGYFATAGGHLALEREGETRLVAVPPVQPELYGDRIRLEGYDVIAGNALCNNRAQTIVLAGVGRAEANAFYDCSAKTICVEGDTVFEPTALRRCPMLQEVIVSGAAVFENGSVSDCPSLRSLRGEGQSSAITLKSRAISQCGNLETVLLDGAFASVAYDAVVQAKRFKGFTLVDGCDAFDVRGGVLLVENKAYIQEGMGEALLPFGGGQLGSLRIDGDPASSAWLLFADPNVNVSVEGGLKNVRALYAGSEETYFSCGASIEGAEIYYFSPQKPETEGNYWHYGEDGSAEIWE</sequence>
<comment type="caution">
    <text evidence="1">The sequence shown here is derived from an EMBL/GenBank/DDBJ whole genome shotgun (WGS) entry which is preliminary data.</text>
</comment>
<dbReference type="Gene3D" id="3.80.10.10">
    <property type="entry name" value="Ribonuclease Inhibitor"/>
    <property type="match status" value="1"/>
</dbReference>
<protein>
    <submittedName>
        <fullName evidence="1">Uncharacterized protein</fullName>
    </submittedName>
</protein>
<dbReference type="EMBL" id="DXCL01000006">
    <property type="protein sequence ID" value="HIZ02837.1"/>
    <property type="molecule type" value="Genomic_DNA"/>
</dbReference>
<accession>A0A9D2A8C3</accession>